<gene>
    <name evidence="2" type="ORF">AM593_10088</name>
</gene>
<evidence type="ECO:0000313" key="2">
    <source>
        <dbReference type="EMBL" id="OPL23072.1"/>
    </source>
</evidence>
<feature type="transmembrane region" description="Helical" evidence="1">
    <location>
        <begin position="123"/>
        <end position="143"/>
    </location>
</feature>
<dbReference type="EMBL" id="KV588503">
    <property type="protein sequence ID" value="OPL23072.1"/>
    <property type="molecule type" value="Genomic_DNA"/>
</dbReference>
<reference evidence="2 3" key="1">
    <citation type="journal article" date="2016" name="PLoS ONE">
        <title>A First Insight into the Genome of the Filter-Feeder Mussel Mytilus galloprovincialis.</title>
        <authorList>
            <person name="Murgarella M."/>
            <person name="Puiu D."/>
            <person name="Novoa B."/>
            <person name="Figueras A."/>
            <person name="Posada D."/>
            <person name="Canchaya C."/>
        </authorList>
    </citation>
    <scope>NUCLEOTIDE SEQUENCE [LARGE SCALE GENOMIC DNA]</scope>
    <source>
        <tissue evidence="2">Muscle</tissue>
    </source>
</reference>
<protein>
    <submittedName>
        <fullName evidence="2">Uncharacterized protein</fullName>
    </submittedName>
</protein>
<keyword evidence="1" id="KW-0472">Membrane</keyword>
<keyword evidence="1" id="KW-1133">Transmembrane helix</keyword>
<comment type="caution">
    <text evidence="2">The sequence shown here is derived from an EMBL/GenBank/DDBJ whole genome shotgun (WGS) entry which is preliminary data.</text>
</comment>
<dbReference type="Proteomes" id="UP000266721">
    <property type="component" value="Unassembled WGS sequence"/>
</dbReference>
<dbReference type="AlphaFoldDB" id="A0A3L5TRQ0"/>
<evidence type="ECO:0000256" key="1">
    <source>
        <dbReference type="SAM" id="Phobius"/>
    </source>
</evidence>
<feature type="non-terminal residue" evidence="2">
    <location>
        <position position="144"/>
    </location>
</feature>
<accession>A0A3L5TRQ0</accession>
<keyword evidence="1" id="KW-0812">Transmembrane</keyword>
<sequence length="144" mass="15936">MVESSNPACIGFDFDLISLGLPVFLRRSAVLPGHSDFPHSNVTSTIINVTQKTDVILLQMRQLSTHVQMQSIVNITANTLDNNKSIIMSSNKSNGVVPGEEAMPINEDDTEYKKLYELPTMRYSNIVILIVTVDTIVSIALWVT</sequence>
<keyword evidence="3" id="KW-1185">Reference proteome</keyword>
<organism evidence="2 3">
    <name type="scientific">Mytilus galloprovincialis</name>
    <name type="common">Mediterranean mussel</name>
    <dbReference type="NCBI Taxonomy" id="29158"/>
    <lineage>
        <taxon>Eukaryota</taxon>
        <taxon>Metazoa</taxon>
        <taxon>Spiralia</taxon>
        <taxon>Lophotrochozoa</taxon>
        <taxon>Mollusca</taxon>
        <taxon>Bivalvia</taxon>
        <taxon>Autobranchia</taxon>
        <taxon>Pteriomorphia</taxon>
        <taxon>Mytilida</taxon>
        <taxon>Mytiloidea</taxon>
        <taxon>Mytilidae</taxon>
        <taxon>Mytilinae</taxon>
        <taxon>Mytilus</taxon>
    </lineage>
</organism>
<proteinExistence type="predicted"/>
<feature type="non-terminal residue" evidence="2">
    <location>
        <position position="1"/>
    </location>
</feature>
<name>A0A3L5TRQ0_MYTGA</name>
<evidence type="ECO:0000313" key="3">
    <source>
        <dbReference type="Proteomes" id="UP000266721"/>
    </source>
</evidence>